<dbReference type="GO" id="GO:0005840">
    <property type="term" value="C:ribosome"/>
    <property type="evidence" value="ECO:0007669"/>
    <property type="project" value="UniProtKB-KW"/>
</dbReference>
<evidence type="ECO:0000313" key="6">
    <source>
        <dbReference type="EMBL" id="KPA74770.1"/>
    </source>
</evidence>
<dbReference type="InterPro" id="IPR036935">
    <property type="entry name" value="Ribosomal_bL9_N_sf"/>
</dbReference>
<feature type="compositionally biased region" description="Basic residues" evidence="4">
    <location>
        <begin position="246"/>
        <end position="262"/>
    </location>
</feature>
<keyword evidence="3" id="KW-0687">Ribonucleoprotein</keyword>
<dbReference type="SUPFAM" id="SSF55658">
    <property type="entry name" value="L9 N-domain-like"/>
    <property type="match status" value="1"/>
</dbReference>
<dbReference type="GO" id="GO:1990904">
    <property type="term" value="C:ribonucleoprotein complex"/>
    <property type="evidence" value="ECO:0007669"/>
    <property type="project" value="UniProtKB-KW"/>
</dbReference>
<dbReference type="AlphaFoldDB" id="A0A0M9FRT9"/>
<reference evidence="6 7" key="1">
    <citation type="submission" date="2015-07" db="EMBL/GenBank/DDBJ databases">
        <title>High-quality genome of monoxenous trypanosomatid Leptomonas pyrrhocoris.</title>
        <authorList>
            <person name="Flegontov P."/>
            <person name="Butenko A."/>
            <person name="Firsov S."/>
            <person name="Vlcek C."/>
            <person name="Logacheva M.D."/>
            <person name="Field M."/>
            <person name="Filatov D."/>
            <person name="Flegontova O."/>
            <person name="Gerasimov E."/>
            <person name="Jackson A.P."/>
            <person name="Kelly S."/>
            <person name="Opperdoes F."/>
            <person name="O'Reilly A."/>
            <person name="Votypka J."/>
            <person name="Yurchenko V."/>
            <person name="Lukes J."/>
        </authorList>
    </citation>
    <scope>NUCLEOTIDE SEQUENCE [LARGE SCALE GENOMIC DNA]</scope>
    <source>
        <strain evidence="6">H10</strain>
    </source>
</reference>
<dbReference type="InterPro" id="IPR009027">
    <property type="entry name" value="Ribosomal_bL9/RNase_H1_N"/>
</dbReference>
<dbReference type="Proteomes" id="UP000037923">
    <property type="component" value="Unassembled WGS sequence"/>
</dbReference>
<dbReference type="RefSeq" id="XP_015653209.1">
    <property type="nucleotide sequence ID" value="XM_015808318.1"/>
</dbReference>
<sequence>MRRSRCVLVAPWVPPPRHDVKVTMPPPPGGEVGGSFGVSSGYSDRLARTPYWKRMALSTYELRMRENETRYPMSPYRPGEYDLRYTIAPYPDHVKHRPLLEVGEARQIPTLQIPVIFLANVWDDERQVWLGRQHETVYVNRAYARDELIPQRYAIYATEEAYTLLGLPVVNHSLHEEIPKTPHEYAQLLEKQSYSEERWKYSIEYLFRKYEAGPPELLDRSEEGWDGVEELATSSGAGGAGDGSSKRKGPMKQRKARKIKLF</sequence>
<dbReference type="Pfam" id="PF01281">
    <property type="entry name" value="Ribosomal_L9_N"/>
    <property type="match status" value="1"/>
</dbReference>
<accession>A0A0M9FRT9</accession>
<evidence type="ECO:0000256" key="2">
    <source>
        <dbReference type="ARBA" id="ARBA00022980"/>
    </source>
</evidence>
<dbReference type="Gene3D" id="3.40.5.10">
    <property type="entry name" value="Ribosomal protein L9, N-terminal domain"/>
    <property type="match status" value="1"/>
</dbReference>
<dbReference type="InterPro" id="IPR020070">
    <property type="entry name" value="Ribosomal_bL9_N"/>
</dbReference>
<dbReference type="EMBL" id="LGTL01000028">
    <property type="protein sequence ID" value="KPA74770.1"/>
    <property type="molecule type" value="Genomic_DNA"/>
</dbReference>
<proteinExistence type="inferred from homology"/>
<evidence type="ECO:0000259" key="5">
    <source>
        <dbReference type="Pfam" id="PF01281"/>
    </source>
</evidence>
<dbReference type="VEuPathDB" id="TriTrypDB:LpyrH10_28_0910"/>
<dbReference type="RefSeq" id="XP_015653210.1">
    <property type="nucleotide sequence ID" value="XM_015808319.1"/>
</dbReference>
<name>A0A0M9FRT9_LEPPY</name>
<evidence type="ECO:0000256" key="1">
    <source>
        <dbReference type="ARBA" id="ARBA00010605"/>
    </source>
</evidence>
<feature type="region of interest" description="Disordered" evidence="4">
    <location>
        <begin position="219"/>
        <end position="262"/>
    </location>
</feature>
<dbReference type="OMA" id="HHTHEEI"/>
<keyword evidence="2" id="KW-0689">Ribosomal protein</keyword>
<comment type="caution">
    <text evidence="6">The sequence shown here is derived from an EMBL/GenBank/DDBJ whole genome shotgun (WGS) entry which is preliminary data.</text>
</comment>
<evidence type="ECO:0000313" key="7">
    <source>
        <dbReference type="Proteomes" id="UP000037923"/>
    </source>
</evidence>
<protein>
    <recommendedName>
        <fullName evidence="5">Ribosomal protein L9 domain-containing protein</fullName>
    </recommendedName>
</protein>
<keyword evidence="7" id="KW-1185">Reference proteome</keyword>
<dbReference type="GeneID" id="26909341"/>
<evidence type="ECO:0000256" key="4">
    <source>
        <dbReference type="SAM" id="MobiDB-lite"/>
    </source>
</evidence>
<gene>
    <name evidence="6" type="ORF">ABB37_09058</name>
</gene>
<comment type="similarity">
    <text evidence="1">Belongs to the bacterial ribosomal protein bL9 family.</text>
</comment>
<dbReference type="OrthoDB" id="238909at2759"/>
<dbReference type="EMBL" id="LGTL01000028">
    <property type="protein sequence ID" value="KPA74771.1"/>
    <property type="molecule type" value="Genomic_DNA"/>
</dbReference>
<feature type="domain" description="Ribosomal protein L9" evidence="5">
    <location>
        <begin position="130"/>
        <end position="161"/>
    </location>
</feature>
<organism evidence="6 7">
    <name type="scientific">Leptomonas pyrrhocoris</name>
    <name type="common">Firebug parasite</name>
    <dbReference type="NCBI Taxonomy" id="157538"/>
    <lineage>
        <taxon>Eukaryota</taxon>
        <taxon>Discoba</taxon>
        <taxon>Euglenozoa</taxon>
        <taxon>Kinetoplastea</taxon>
        <taxon>Metakinetoplastina</taxon>
        <taxon>Trypanosomatida</taxon>
        <taxon>Trypanosomatidae</taxon>
        <taxon>Leishmaniinae</taxon>
        <taxon>Leptomonas</taxon>
    </lineage>
</organism>
<evidence type="ECO:0000256" key="3">
    <source>
        <dbReference type="ARBA" id="ARBA00023274"/>
    </source>
</evidence>